<dbReference type="Proteomes" id="UP000529861">
    <property type="component" value="Unassembled WGS sequence"/>
</dbReference>
<keyword evidence="3" id="KW-0547">Nucleotide-binding</keyword>
<evidence type="ECO:0000313" key="5">
    <source>
        <dbReference type="EMBL" id="NNG66983.1"/>
    </source>
</evidence>
<reference evidence="5 6" key="1">
    <citation type="submission" date="2020-04" db="EMBL/GenBank/DDBJ databases">
        <title>Draft genome sequence of Caldanaerobacter sunterraneus. strain 1523vc isolated from Griffin hot spring, Kamchatka, Russia.</title>
        <authorList>
            <person name="Toshchakov S.V."/>
            <person name="Podosokorskaya O.A."/>
            <person name="Kublanov I.V."/>
            <person name="Korzhenkov A."/>
            <person name="Patrushev M.V."/>
        </authorList>
    </citation>
    <scope>NUCLEOTIDE SEQUENCE [LARGE SCALE GENOMIC DNA]</scope>
    <source>
        <strain evidence="5 6">1523vc</strain>
    </source>
</reference>
<name>A0A7Y2PMD6_9THEO</name>
<dbReference type="GO" id="GO:0042626">
    <property type="term" value="F:ATPase-coupled transmembrane transporter activity"/>
    <property type="evidence" value="ECO:0007669"/>
    <property type="project" value="TreeGrafter"/>
</dbReference>
<dbReference type="Gene3D" id="3.40.50.300">
    <property type="entry name" value="P-loop containing nucleotide triphosphate hydrolases"/>
    <property type="match status" value="1"/>
</dbReference>
<keyword evidence="2" id="KW-0813">Transport</keyword>
<comment type="similarity">
    <text evidence="1">Belongs to the ABC transporter superfamily.</text>
</comment>
<dbReference type="SUPFAM" id="SSF52540">
    <property type="entry name" value="P-loop containing nucleoside triphosphate hydrolases"/>
    <property type="match status" value="1"/>
</dbReference>
<dbReference type="EMBL" id="JABEQB010000017">
    <property type="protein sequence ID" value="NNG66983.1"/>
    <property type="molecule type" value="Genomic_DNA"/>
</dbReference>
<dbReference type="RefSeq" id="WP_170270961.1">
    <property type="nucleotide sequence ID" value="NZ_JABEQB010000017.1"/>
</dbReference>
<evidence type="ECO:0000256" key="4">
    <source>
        <dbReference type="ARBA" id="ARBA00022840"/>
    </source>
</evidence>
<proteinExistence type="inferred from homology"/>
<keyword evidence="4" id="KW-0067">ATP-binding</keyword>
<evidence type="ECO:0000313" key="6">
    <source>
        <dbReference type="Proteomes" id="UP000529861"/>
    </source>
</evidence>
<comment type="caution">
    <text evidence="5">The sequence shown here is derived from an EMBL/GenBank/DDBJ whole genome shotgun (WGS) entry which is preliminary data.</text>
</comment>
<protein>
    <submittedName>
        <fullName evidence="5">Uncharacterized protein</fullName>
    </submittedName>
</protein>
<dbReference type="InterPro" id="IPR050095">
    <property type="entry name" value="ECF_ABC_transporter_ATP-bd"/>
</dbReference>
<dbReference type="AlphaFoldDB" id="A0A7Y2PMD6"/>
<dbReference type="GO" id="GO:0043190">
    <property type="term" value="C:ATP-binding cassette (ABC) transporter complex"/>
    <property type="evidence" value="ECO:0007669"/>
    <property type="project" value="TreeGrafter"/>
</dbReference>
<dbReference type="PANTHER" id="PTHR43553">
    <property type="entry name" value="HEAVY METAL TRANSPORTER"/>
    <property type="match status" value="1"/>
</dbReference>
<evidence type="ECO:0000256" key="2">
    <source>
        <dbReference type="ARBA" id="ARBA00022448"/>
    </source>
</evidence>
<dbReference type="GO" id="GO:0005524">
    <property type="term" value="F:ATP binding"/>
    <property type="evidence" value="ECO:0007669"/>
    <property type="project" value="UniProtKB-KW"/>
</dbReference>
<gene>
    <name evidence="5" type="ORF">HKI81_07040</name>
</gene>
<sequence>MLDRLKEEGKTIIVSTHYVDFAYSWADYIYMMKDGRIIREGVPEEVFINKIDNGKLKKP</sequence>
<dbReference type="PANTHER" id="PTHR43553:SF24">
    <property type="entry name" value="ENERGY-COUPLING FACTOR TRANSPORTER ATP-BINDING PROTEIN ECFA1"/>
    <property type="match status" value="1"/>
</dbReference>
<dbReference type="InterPro" id="IPR027417">
    <property type="entry name" value="P-loop_NTPase"/>
</dbReference>
<accession>A0A7Y2PMD6</accession>
<evidence type="ECO:0000256" key="1">
    <source>
        <dbReference type="ARBA" id="ARBA00005417"/>
    </source>
</evidence>
<evidence type="ECO:0000256" key="3">
    <source>
        <dbReference type="ARBA" id="ARBA00022741"/>
    </source>
</evidence>
<organism evidence="5 6">
    <name type="scientific">Caldanaerobacter subterraneus</name>
    <dbReference type="NCBI Taxonomy" id="911092"/>
    <lineage>
        <taxon>Bacteria</taxon>
        <taxon>Bacillati</taxon>
        <taxon>Bacillota</taxon>
        <taxon>Clostridia</taxon>
        <taxon>Thermoanaerobacterales</taxon>
        <taxon>Thermoanaerobacteraceae</taxon>
        <taxon>Caldanaerobacter</taxon>
    </lineage>
</organism>